<name>A0A941G8N2_NIACI</name>
<organism evidence="1">
    <name type="scientific">Niallia circulans</name>
    <name type="common">Bacillus circulans</name>
    <dbReference type="NCBI Taxonomy" id="1397"/>
    <lineage>
        <taxon>Bacteria</taxon>
        <taxon>Bacillati</taxon>
        <taxon>Bacillota</taxon>
        <taxon>Bacilli</taxon>
        <taxon>Bacillales</taxon>
        <taxon>Bacillaceae</taxon>
        <taxon>Niallia</taxon>
    </lineage>
</organism>
<comment type="caution">
    <text evidence="1">The sequence shown here is derived from an EMBL/GenBank/DDBJ whole genome shotgun (WGS) entry which is preliminary data.</text>
</comment>
<proteinExistence type="predicted"/>
<dbReference type="PANTHER" id="PTHR40051">
    <property type="entry name" value="IG HYPOTHETICAL 15966"/>
    <property type="match status" value="1"/>
</dbReference>
<dbReference type="InterPro" id="IPR014962">
    <property type="entry name" value="YolD"/>
</dbReference>
<gene>
    <name evidence="1" type="ORF">KD144_00415</name>
</gene>
<evidence type="ECO:0000313" key="1">
    <source>
        <dbReference type="EMBL" id="MBR8667987.1"/>
    </source>
</evidence>
<dbReference type="EMBL" id="JAGTPX010000001">
    <property type="protein sequence ID" value="MBR8667987.1"/>
    <property type="molecule type" value="Genomic_DNA"/>
</dbReference>
<sequence>MLRDRGMKKWQGFFLPEHISLVKEEFENQNKIKQPILDEDKLNDIDILIHESMEYNHLLKYSLYNNGYIDTLYGRTVYIDYLNNQLRIQDEKDRIHYLSFKKLVDVEKA</sequence>
<dbReference type="RefSeq" id="WP_212116617.1">
    <property type="nucleotide sequence ID" value="NZ_JAGTPX020000001.1"/>
</dbReference>
<dbReference type="AlphaFoldDB" id="A0A941G8N2"/>
<reference evidence="1" key="1">
    <citation type="submission" date="2021-04" db="EMBL/GenBank/DDBJ databases">
        <title>Genomic analysis of electroactive and textile dye degrading Bacillus circulans strain: DC10 isolated from constructed wetland-microbial fuel cells treating textile dye wastewaters.</title>
        <authorList>
            <person name="Patel D.U."/>
            <person name="Desai C.R."/>
        </authorList>
    </citation>
    <scope>NUCLEOTIDE SEQUENCE</scope>
    <source>
        <strain evidence="1">DC10</strain>
    </source>
</reference>
<dbReference type="Pfam" id="PF08863">
    <property type="entry name" value="YolD"/>
    <property type="match status" value="1"/>
</dbReference>
<dbReference type="PANTHER" id="PTHR40051:SF1">
    <property type="entry name" value="YOLD-LIKE FAMILY PROTEIN"/>
    <property type="match status" value="1"/>
</dbReference>
<accession>A0A941G8N2</accession>
<protein>
    <submittedName>
        <fullName evidence="1">YolD-like family protein</fullName>
    </submittedName>
</protein>